<organism evidence="1 2">
    <name type="scientific">Nocardioides aquaticus</name>
    <dbReference type="NCBI Taxonomy" id="160826"/>
    <lineage>
        <taxon>Bacteria</taxon>
        <taxon>Bacillati</taxon>
        <taxon>Actinomycetota</taxon>
        <taxon>Actinomycetes</taxon>
        <taxon>Propionibacteriales</taxon>
        <taxon>Nocardioidaceae</taxon>
        <taxon>Nocardioides</taxon>
    </lineage>
</organism>
<reference evidence="1 2" key="1">
    <citation type="submission" date="2021-05" db="EMBL/GenBank/DDBJ databases">
        <title>Complete genome of Nocardioides aquaticus KCTC 9944T isolated from meromictic and hypersaline Ekho Lake, Antarctica.</title>
        <authorList>
            <person name="Hwang K."/>
            <person name="Kim K.M."/>
            <person name="Choe H."/>
        </authorList>
    </citation>
    <scope>NUCLEOTIDE SEQUENCE [LARGE SCALE GENOMIC DNA]</scope>
    <source>
        <strain evidence="1 2">KCTC 9944</strain>
    </source>
</reference>
<keyword evidence="2" id="KW-1185">Reference proteome</keyword>
<name>A0ABX8ELM3_9ACTN</name>
<evidence type="ECO:0000313" key="1">
    <source>
        <dbReference type="EMBL" id="QVT80720.1"/>
    </source>
</evidence>
<dbReference type="EMBL" id="CP075371">
    <property type="protein sequence ID" value="QVT80720.1"/>
    <property type="molecule type" value="Genomic_DNA"/>
</dbReference>
<dbReference type="RefSeq" id="WP_214056223.1">
    <property type="nucleotide sequence ID" value="NZ_BAAAHS010000164.1"/>
</dbReference>
<accession>A0ABX8ELM3</accession>
<dbReference type="Proteomes" id="UP000679307">
    <property type="component" value="Chromosome"/>
</dbReference>
<gene>
    <name evidence="1" type="ORF">ENKNEFLB_03120</name>
</gene>
<evidence type="ECO:0000313" key="2">
    <source>
        <dbReference type="Proteomes" id="UP000679307"/>
    </source>
</evidence>
<protein>
    <submittedName>
        <fullName evidence="1">Uncharacterized protein</fullName>
    </submittedName>
</protein>
<proteinExistence type="predicted"/>
<sequence length="63" mass="7059">MAQEREHAPPTSCLSCSGRAFTEEDTRQATKWGAGSHVMRHYVCDACSFVMTYYLKKSRGKVG</sequence>